<evidence type="ECO:0000313" key="3">
    <source>
        <dbReference type="EMBL" id="BBH93469.1"/>
    </source>
</evidence>
<dbReference type="CDD" id="cd18872">
    <property type="entry name" value="NUDIX_eIF-2B"/>
    <property type="match status" value="1"/>
</dbReference>
<dbReference type="Pfam" id="PF00293">
    <property type="entry name" value="NUDIX"/>
    <property type="match status" value="1"/>
</dbReference>
<proteinExistence type="inferred from homology"/>
<dbReference type="InterPro" id="IPR000086">
    <property type="entry name" value="NUDIX_hydrolase_dom"/>
</dbReference>
<gene>
    <name evidence="3" type="ORF">KTA_16680</name>
</gene>
<dbReference type="EMBL" id="AP019377">
    <property type="protein sequence ID" value="BBH93469.1"/>
    <property type="molecule type" value="Genomic_DNA"/>
</dbReference>
<dbReference type="Gene3D" id="3.90.79.10">
    <property type="entry name" value="Nucleoside Triphosphate Pyrophosphohydrolase"/>
    <property type="match status" value="1"/>
</dbReference>
<dbReference type="PROSITE" id="PS51462">
    <property type="entry name" value="NUDIX"/>
    <property type="match status" value="1"/>
</dbReference>
<reference evidence="3" key="1">
    <citation type="submission" date="2018-12" db="EMBL/GenBank/DDBJ databases">
        <title>Novel natural products biosynthetic potential of the class Ktedonobacteria.</title>
        <authorList>
            <person name="Zheng Y."/>
            <person name="Saitou A."/>
            <person name="Wang C.M."/>
            <person name="Toyoda A."/>
            <person name="Minakuchi Y."/>
            <person name="Sekiguchi Y."/>
            <person name="Ueda K."/>
            <person name="Takano H."/>
            <person name="Sakai Y."/>
            <person name="Yokota A."/>
            <person name="Yabe S."/>
        </authorList>
    </citation>
    <scope>NUCLEOTIDE SEQUENCE</scope>
    <source>
        <strain evidence="3">A3-2</strain>
    </source>
</reference>
<organism evidence="3">
    <name type="scientific">Thermogemmatispora argillosa</name>
    <dbReference type="NCBI Taxonomy" id="2045280"/>
    <lineage>
        <taxon>Bacteria</taxon>
        <taxon>Bacillati</taxon>
        <taxon>Chloroflexota</taxon>
        <taxon>Ktedonobacteria</taxon>
        <taxon>Thermogemmatisporales</taxon>
        <taxon>Thermogemmatisporaceae</taxon>
        <taxon>Thermogemmatispora</taxon>
    </lineage>
</organism>
<sequence length="156" mass="17841">MTHQPAESAPPLRPTPVVTSFLLRFDRPGGPQLLIVQRSPRVGSYQGRWAGISGFIEPGASPEQQAYTEIREETGLEPQQVRLLKRGAVVEYRDQELGRHWFIHPFLFEVLTPEAIQTDWEAVTMRWISPTELERYETVPLLKEAYEAAQRGESEI</sequence>
<name>A0A455T280_9CHLR</name>
<dbReference type="InterPro" id="IPR015797">
    <property type="entry name" value="NUDIX_hydrolase-like_dom_sf"/>
</dbReference>
<evidence type="ECO:0000259" key="2">
    <source>
        <dbReference type="PROSITE" id="PS51462"/>
    </source>
</evidence>
<dbReference type="PANTHER" id="PTHR43736">
    <property type="entry name" value="ADP-RIBOSE PYROPHOSPHATASE"/>
    <property type="match status" value="1"/>
</dbReference>
<dbReference type="AlphaFoldDB" id="A0A455T280"/>
<dbReference type="SUPFAM" id="SSF55811">
    <property type="entry name" value="Nudix"/>
    <property type="match status" value="1"/>
</dbReference>
<accession>A0A455T280</accession>
<dbReference type="PANTHER" id="PTHR43736:SF1">
    <property type="entry name" value="DIHYDRONEOPTERIN TRIPHOSPHATE DIPHOSPHATASE"/>
    <property type="match status" value="1"/>
</dbReference>
<comment type="similarity">
    <text evidence="1">Belongs to the Nudix hydrolase family.</text>
</comment>
<feature type="domain" description="Nudix hydrolase" evidence="2">
    <location>
        <begin position="13"/>
        <end position="151"/>
    </location>
</feature>
<evidence type="ECO:0000256" key="1">
    <source>
        <dbReference type="ARBA" id="ARBA00005582"/>
    </source>
</evidence>
<protein>
    <recommendedName>
        <fullName evidence="2">Nudix hydrolase domain-containing protein</fullName>
    </recommendedName>
</protein>